<comment type="caution">
    <text evidence="4">The sequence shown here is derived from an EMBL/GenBank/DDBJ whole genome shotgun (WGS) entry which is preliminary data.</text>
</comment>
<feature type="non-terminal residue" evidence="4">
    <location>
        <position position="1"/>
    </location>
</feature>
<dbReference type="InterPro" id="IPR000341">
    <property type="entry name" value="PI3K_Ras-bd_dom"/>
</dbReference>
<evidence type="ECO:0000313" key="5">
    <source>
        <dbReference type="Proteomes" id="UP001497623"/>
    </source>
</evidence>
<dbReference type="SUPFAM" id="SSF54236">
    <property type="entry name" value="Ubiquitin-like"/>
    <property type="match status" value="1"/>
</dbReference>
<feature type="domain" description="PI3K-RBD" evidence="2">
    <location>
        <begin position="69"/>
        <end position="165"/>
    </location>
</feature>
<proteinExistence type="inferred from homology"/>
<dbReference type="EMBL" id="CAXKWB010039236">
    <property type="protein sequence ID" value="CAL4152763.1"/>
    <property type="molecule type" value="Genomic_DNA"/>
</dbReference>
<gene>
    <name evidence="4" type="ORF">MNOR_LOCUS31076</name>
</gene>
<dbReference type="InterPro" id="IPR035892">
    <property type="entry name" value="C2_domain_sf"/>
</dbReference>
<dbReference type="Proteomes" id="UP001497623">
    <property type="component" value="Unassembled WGS sequence"/>
</dbReference>
<evidence type="ECO:0000259" key="2">
    <source>
        <dbReference type="PROSITE" id="PS51546"/>
    </source>
</evidence>
<dbReference type="PROSITE" id="PS51546">
    <property type="entry name" value="PI3K_RBD"/>
    <property type="match status" value="1"/>
</dbReference>
<dbReference type="Gene3D" id="2.60.40.150">
    <property type="entry name" value="C2 domain"/>
    <property type="match status" value="1"/>
</dbReference>
<dbReference type="InterPro" id="IPR029071">
    <property type="entry name" value="Ubiquitin-like_domsf"/>
</dbReference>
<evidence type="ECO:0000256" key="1">
    <source>
        <dbReference type="PROSITE-ProRule" id="PRU00880"/>
    </source>
</evidence>
<comment type="similarity">
    <text evidence="1">Belongs to the PI3/PI4-kinase family.</text>
</comment>
<feature type="non-terminal residue" evidence="4">
    <location>
        <position position="276"/>
    </location>
</feature>
<dbReference type="Pfam" id="PF00794">
    <property type="entry name" value="PI3K_rbd"/>
    <property type="match status" value="1"/>
</dbReference>
<reference evidence="4 5" key="1">
    <citation type="submission" date="2024-05" db="EMBL/GenBank/DDBJ databases">
        <authorList>
            <person name="Wallberg A."/>
        </authorList>
    </citation>
    <scope>NUCLEOTIDE SEQUENCE [LARGE SCALE GENOMIC DNA]</scope>
</reference>
<protein>
    <submittedName>
        <fullName evidence="4">Uncharacterized protein</fullName>
    </submittedName>
</protein>
<dbReference type="AlphaFoldDB" id="A0AAV2S2K1"/>
<organism evidence="4 5">
    <name type="scientific">Meganyctiphanes norvegica</name>
    <name type="common">Northern krill</name>
    <name type="synonym">Thysanopoda norvegica</name>
    <dbReference type="NCBI Taxonomy" id="48144"/>
    <lineage>
        <taxon>Eukaryota</taxon>
        <taxon>Metazoa</taxon>
        <taxon>Ecdysozoa</taxon>
        <taxon>Arthropoda</taxon>
        <taxon>Crustacea</taxon>
        <taxon>Multicrustacea</taxon>
        <taxon>Malacostraca</taxon>
        <taxon>Eumalacostraca</taxon>
        <taxon>Eucarida</taxon>
        <taxon>Euphausiacea</taxon>
        <taxon>Euphausiidae</taxon>
        <taxon>Meganyctiphanes</taxon>
    </lineage>
</organism>
<evidence type="ECO:0000259" key="3">
    <source>
        <dbReference type="PROSITE" id="PS51547"/>
    </source>
</evidence>
<feature type="domain" description="C2 PI3K-type" evidence="3">
    <location>
        <begin position="204"/>
        <end position="276"/>
    </location>
</feature>
<accession>A0AAV2S2K1</accession>
<sequence length="276" mass="30947">LAIGRSVLDLDEAKDEELQEFRQNVLDVVKESVRSRQQHGMESLSRYQHPAQLEPSIKLPDSVHRHLDEGYLTVTVWRGESESTSVRIRWDSVPAHIIEEAFARLPPAPLAQDLLGTSASIGASSYALKICGTKEYLLSSQPITQYKTVRLWVARGKTPQLSLVSRGELYASLTTFDFLEPSYKKHHEYHNSGGDSISLWHPSMEGRLKIHIFSASNLSIKDASLVSVLCGIFHGGVLLCEVKESQSVPPAGELSWGEWLQFDLNIQEIPRYDVLL</sequence>
<dbReference type="InterPro" id="IPR002420">
    <property type="entry name" value="PI3K-type_C2_dom"/>
</dbReference>
<name>A0AAV2S2K1_MEGNR</name>
<keyword evidence="5" id="KW-1185">Reference proteome</keyword>
<dbReference type="SMART" id="SM00144">
    <property type="entry name" value="PI3K_rbd"/>
    <property type="match status" value="1"/>
</dbReference>
<dbReference type="SUPFAM" id="SSF49562">
    <property type="entry name" value="C2 domain (Calcium/lipid-binding domain, CaLB)"/>
    <property type="match status" value="1"/>
</dbReference>
<evidence type="ECO:0000313" key="4">
    <source>
        <dbReference type="EMBL" id="CAL4152763.1"/>
    </source>
</evidence>
<dbReference type="PROSITE" id="PS51547">
    <property type="entry name" value="C2_PI3K"/>
    <property type="match status" value="1"/>
</dbReference>
<dbReference type="Gene3D" id="3.10.20.770">
    <property type="match status" value="1"/>
</dbReference>